<sequence>MNKYFIQEVLEYFKIPRSTRELRKINYEKETLINNLISIGVLLKKGQYVILNPSIDVLLYDVNINDYRRSCKVSLDLIEIKKQQETKNKILMIIRNRKVSDIEVKDGEQTCKVSSLLYPEDVILYSSISLPYSVINFTFKTEFSKTLYIMNSTSLPYYLPPKLSNDEVFTNKDFVSLNFIQPSTIFIYYKKY</sequence>
<proteinExistence type="predicted"/>
<evidence type="ECO:0000313" key="2">
    <source>
        <dbReference type="Proteomes" id="UP000245638"/>
    </source>
</evidence>
<dbReference type="EMBL" id="QEFD01000074">
    <property type="protein sequence ID" value="PVU76705.1"/>
    <property type="molecule type" value="Genomic_DNA"/>
</dbReference>
<organism evidence="1 2">
    <name type="scientific">Acidianus hospitalis</name>
    <dbReference type="NCBI Taxonomy" id="563177"/>
    <lineage>
        <taxon>Archaea</taxon>
        <taxon>Thermoproteota</taxon>
        <taxon>Thermoprotei</taxon>
        <taxon>Sulfolobales</taxon>
        <taxon>Sulfolobaceae</taxon>
        <taxon>Acidianus</taxon>
    </lineage>
</organism>
<comment type="caution">
    <text evidence="1">The sequence shown here is derived from an EMBL/GenBank/DDBJ whole genome shotgun (WGS) entry which is preliminary data.</text>
</comment>
<evidence type="ECO:0000313" key="1">
    <source>
        <dbReference type="EMBL" id="PVU76705.1"/>
    </source>
</evidence>
<protein>
    <submittedName>
        <fullName evidence="1">Uncharacterized protein</fullName>
    </submittedName>
</protein>
<dbReference type="AlphaFoldDB" id="A0A2T9X9I1"/>
<name>A0A2T9X9I1_9CREN</name>
<accession>A0A2T9X9I1</accession>
<gene>
    <name evidence="1" type="ORF">DDW13_02315</name>
</gene>
<dbReference type="Proteomes" id="UP000245638">
    <property type="component" value="Unassembled WGS sequence"/>
</dbReference>
<reference evidence="1 2" key="1">
    <citation type="journal article" date="2015" name="Appl. Environ. Microbiol.">
        <title>Nanoarchaeota, Their Sulfolobales Host, and Nanoarchaeota Virus Distribution across Yellowstone National Park Hot Springs.</title>
        <authorList>
            <person name="Munson-McGee J.H."/>
            <person name="Field E.K."/>
            <person name="Bateson M."/>
            <person name="Rooney C."/>
            <person name="Stepanauskas R."/>
            <person name="Young M.J."/>
        </authorList>
    </citation>
    <scope>NUCLEOTIDE SEQUENCE [LARGE SCALE GENOMIC DNA]</scope>
    <source>
        <strain evidence="1">SCGC AC-742_N10</strain>
    </source>
</reference>